<organism evidence="1 2">
    <name type="scientific">Helicostylum pulchrum</name>
    <dbReference type="NCBI Taxonomy" id="562976"/>
    <lineage>
        <taxon>Eukaryota</taxon>
        <taxon>Fungi</taxon>
        <taxon>Fungi incertae sedis</taxon>
        <taxon>Mucoromycota</taxon>
        <taxon>Mucoromycotina</taxon>
        <taxon>Mucoromycetes</taxon>
        <taxon>Mucorales</taxon>
        <taxon>Mucorineae</taxon>
        <taxon>Mucoraceae</taxon>
        <taxon>Helicostylum</taxon>
    </lineage>
</organism>
<reference evidence="1 2" key="1">
    <citation type="submission" date="2024-04" db="EMBL/GenBank/DDBJ databases">
        <title>genome sequences of Mucor flavus KT1a and Helicostylum pulchrum KT1b strains isolation_sourced from the surface of a dry-aged beef.</title>
        <authorList>
            <person name="Toyotome T."/>
            <person name="Hosono M."/>
            <person name="Torimaru M."/>
            <person name="Fukuda K."/>
            <person name="Mikami N."/>
        </authorList>
    </citation>
    <scope>NUCLEOTIDE SEQUENCE [LARGE SCALE GENOMIC DNA]</scope>
    <source>
        <strain evidence="1 2">KT1b</strain>
    </source>
</reference>
<sequence length="160" mass="18217">MDSEPLVSLKFEFKNQLQALFETIAPRHGHWLTRNREVNKTNTRAVEGLSEEAINAREGIDYLLLAQGYQRLDPGTGEVKTALRLSEDSPGQRTCPDNLIFYKHIFLVSRTHSIAYYDTTAITHRVINESSDNISNSVIEESSNDLREILQQQGQLQLET</sequence>
<dbReference type="Proteomes" id="UP001476247">
    <property type="component" value="Unassembled WGS sequence"/>
</dbReference>
<comment type="caution">
    <text evidence="1">The sequence shown here is derived from an EMBL/GenBank/DDBJ whole genome shotgun (WGS) entry which is preliminary data.</text>
</comment>
<keyword evidence="2" id="KW-1185">Reference proteome</keyword>
<protein>
    <submittedName>
        <fullName evidence="1">Uncharacterized protein</fullName>
    </submittedName>
</protein>
<gene>
    <name evidence="1" type="ORF">HPULCUR_008366</name>
</gene>
<accession>A0ABP9Y7E0</accession>
<name>A0ABP9Y7E0_9FUNG</name>
<proteinExistence type="predicted"/>
<evidence type="ECO:0000313" key="2">
    <source>
        <dbReference type="Proteomes" id="UP001476247"/>
    </source>
</evidence>
<evidence type="ECO:0000313" key="1">
    <source>
        <dbReference type="EMBL" id="GAA5802891.1"/>
    </source>
</evidence>
<dbReference type="EMBL" id="BAABUJ010000025">
    <property type="protein sequence ID" value="GAA5802891.1"/>
    <property type="molecule type" value="Genomic_DNA"/>
</dbReference>